<dbReference type="Pfam" id="PF13354">
    <property type="entry name" value="Beta-lactamase2"/>
    <property type="match status" value="1"/>
</dbReference>
<evidence type="ECO:0000313" key="4">
    <source>
        <dbReference type="Proteomes" id="UP000664277"/>
    </source>
</evidence>
<dbReference type="GO" id="GO:0008800">
    <property type="term" value="F:beta-lactamase activity"/>
    <property type="evidence" value="ECO:0007669"/>
    <property type="project" value="InterPro"/>
</dbReference>
<accession>A0A8J7PET5</accession>
<dbReference type="GO" id="GO:0046677">
    <property type="term" value="P:response to antibiotic"/>
    <property type="evidence" value="ECO:0007669"/>
    <property type="project" value="InterPro"/>
</dbReference>
<dbReference type="PANTHER" id="PTHR35333:SF4">
    <property type="entry name" value="SLR0121 PROTEIN"/>
    <property type="match status" value="1"/>
</dbReference>
<dbReference type="Gene3D" id="3.40.710.10">
    <property type="entry name" value="DD-peptidase/beta-lactamase superfamily"/>
    <property type="match status" value="1"/>
</dbReference>
<dbReference type="Proteomes" id="UP000664277">
    <property type="component" value="Unassembled WGS sequence"/>
</dbReference>
<evidence type="ECO:0000313" key="3">
    <source>
        <dbReference type="EMBL" id="MBN8660428.1"/>
    </source>
</evidence>
<feature type="domain" description="Beta-lactamase class A catalytic" evidence="2">
    <location>
        <begin position="214"/>
        <end position="422"/>
    </location>
</feature>
<dbReference type="InterPro" id="IPR000871">
    <property type="entry name" value="Beta-lactam_class-A"/>
</dbReference>
<dbReference type="InterPro" id="IPR045155">
    <property type="entry name" value="Beta-lactam_cat"/>
</dbReference>
<feature type="compositionally biased region" description="Pro residues" evidence="1">
    <location>
        <begin position="505"/>
        <end position="514"/>
    </location>
</feature>
<organism evidence="3 4">
    <name type="scientific">Candidatus Obscuribacter phosphatis</name>
    <dbReference type="NCBI Taxonomy" id="1906157"/>
    <lineage>
        <taxon>Bacteria</taxon>
        <taxon>Bacillati</taxon>
        <taxon>Candidatus Melainabacteria</taxon>
        <taxon>Candidatus Obscuribacterales</taxon>
        <taxon>Candidatus Obscuribacteraceae</taxon>
        <taxon>Candidatus Obscuribacter</taxon>
    </lineage>
</organism>
<feature type="compositionally biased region" description="Polar residues" evidence="1">
    <location>
        <begin position="43"/>
        <end position="68"/>
    </location>
</feature>
<dbReference type="AlphaFoldDB" id="A0A8J7PET5"/>
<feature type="region of interest" description="Disordered" evidence="1">
    <location>
        <begin position="1"/>
        <end position="68"/>
    </location>
</feature>
<feature type="compositionally biased region" description="Polar residues" evidence="1">
    <location>
        <begin position="104"/>
        <end position="122"/>
    </location>
</feature>
<feature type="compositionally biased region" description="Low complexity" evidence="1">
    <location>
        <begin position="462"/>
        <end position="472"/>
    </location>
</feature>
<dbReference type="PANTHER" id="PTHR35333">
    <property type="entry name" value="BETA-LACTAMASE"/>
    <property type="match status" value="1"/>
</dbReference>
<proteinExistence type="predicted"/>
<comment type="caution">
    <text evidence="3">The sequence shown here is derived from an EMBL/GenBank/DDBJ whole genome shotgun (WGS) entry which is preliminary data.</text>
</comment>
<dbReference type="InterPro" id="IPR012338">
    <property type="entry name" value="Beta-lactam/transpept-like"/>
</dbReference>
<name>A0A8J7PET5_9BACT</name>
<protein>
    <submittedName>
        <fullName evidence="3">Serine hydrolase</fullName>
    </submittedName>
</protein>
<gene>
    <name evidence="3" type="ORF">J0M35_08715</name>
</gene>
<reference evidence="3" key="1">
    <citation type="submission" date="2021-02" db="EMBL/GenBank/DDBJ databases">
        <title>Genome-Resolved Metagenomics of a Microbial Community Performing Photosynthetic Biological Nutrient Removal.</title>
        <authorList>
            <person name="Mcdaniel E.A."/>
        </authorList>
    </citation>
    <scope>NUCLEOTIDE SEQUENCE</scope>
    <source>
        <strain evidence="3">UWPOB_OBS1</strain>
    </source>
</reference>
<dbReference type="SUPFAM" id="SSF56601">
    <property type="entry name" value="beta-lactamase/transpeptidase-like"/>
    <property type="match status" value="1"/>
</dbReference>
<evidence type="ECO:0000256" key="1">
    <source>
        <dbReference type="SAM" id="MobiDB-lite"/>
    </source>
</evidence>
<dbReference type="GO" id="GO:0030655">
    <property type="term" value="P:beta-lactam antibiotic catabolic process"/>
    <property type="evidence" value="ECO:0007669"/>
    <property type="project" value="InterPro"/>
</dbReference>
<sequence length="514" mass="54874">MPAAEANSERTFWQDEDQLENDKPELDASKLDKVPLENAYMGSHSSDSNKNSATGQGAQPGNSTQKANVLQLEKAVKLDIFSRSEGVPAKNLLAGLSLARKQKSTSGLPRQSGSERTAQQKALPSKNKPQVKGPGKRRRRPLPPGQRLVRAGAVASMLVVLQSFFNPLTGPCENITAGASPLVPIAAPFSMTAELGDLKQQIEAMCQVKKLTPGIFAIDPKTGNYVDFNGTRNFAAASMIKVPVLVALFSAIDRGDIDPKIILEIKPEHVAGGSGYLQYRGVGTKLPLMQVAELMIIISDNTATNMIIDLLGGKKAVNKKFANWGLKNTAINNWLADLEGTNRTSPYDLVYLLARVERGDLMSDAWRKKMRQIMERTKTRTLLPQGLPAGAKIAHKTGDIGSMVGDTGVITTPDGKKYIVAVQVQRPHNDRRANELIRRLSAVIYPAFASQAKPSAKPPVPGSSGPAASGVSLEPSRPLVNQSSLGVDNSPAEAPAPATVNPAEVLPPAPGSGL</sequence>
<dbReference type="EMBL" id="JAFLCK010000010">
    <property type="protein sequence ID" value="MBN8660428.1"/>
    <property type="molecule type" value="Genomic_DNA"/>
</dbReference>
<feature type="region of interest" description="Disordered" evidence="1">
    <location>
        <begin position="100"/>
        <end position="146"/>
    </location>
</feature>
<keyword evidence="3" id="KW-0378">Hydrolase</keyword>
<feature type="compositionally biased region" description="Basic and acidic residues" evidence="1">
    <location>
        <begin position="20"/>
        <end position="35"/>
    </location>
</feature>
<feature type="region of interest" description="Disordered" evidence="1">
    <location>
        <begin position="451"/>
        <end position="514"/>
    </location>
</feature>
<evidence type="ECO:0000259" key="2">
    <source>
        <dbReference type="Pfam" id="PF13354"/>
    </source>
</evidence>